<gene>
    <name evidence="1" type="ORF">HannXRQ_Chr02g0055731</name>
</gene>
<evidence type="ECO:0000313" key="2">
    <source>
        <dbReference type="Proteomes" id="UP000215914"/>
    </source>
</evidence>
<dbReference type="InParanoid" id="A0A251VI63"/>
<dbReference type="Proteomes" id="UP000215914">
    <property type="component" value="Chromosome 2"/>
</dbReference>
<sequence>MTSKRTVRFGFRSWFVAWLNSGSRRFCSRSRLVSGSSSRVDFSIFPRALFKKSSYATNVDSQDVEESS</sequence>
<evidence type="ECO:0000313" key="1">
    <source>
        <dbReference type="EMBL" id="OTG35338.1"/>
    </source>
</evidence>
<proteinExistence type="predicted"/>
<name>A0A251VI63_HELAN</name>
<dbReference type="AlphaFoldDB" id="A0A251VI63"/>
<dbReference type="EMBL" id="CM007891">
    <property type="protein sequence ID" value="OTG35338.1"/>
    <property type="molecule type" value="Genomic_DNA"/>
</dbReference>
<keyword evidence="2" id="KW-1185">Reference proteome</keyword>
<organism evidence="1 2">
    <name type="scientific">Helianthus annuus</name>
    <name type="common">Common sunflower</name>
    <dbReference type="NCBI Taxonomy" id="4232"/>
    <lineage>
        <taxon>Eukaryota</taxon>
        <taxon>Viridiplantae</taxon>
        <taxon>Streptophyta</taxon>
        <taxon>Embryophyta</taxon>
        <taxon>Tracheophyta</taxon>
        <taxon>Spermatophyta</taxon>
        <taxon>Magnoliopsida</taxon>
        <taxon>eudicotyledons</taxon>
        <taxon>Gunneridae</taxon>
        <taxon>Pentapetalae</taxon>
        <taxon>asterids</taxon>
        <taxon>campanulids</taxon>
        <taxon>Asterales</taxon>
        <taxon>Asteraceae</taxon>
        <taxon>Asteroideae</taxon>
        <taxon>Heliantheae alliance</taxon>
        <taxon>Heliantheae</taxon>
        <taxon>Helianthus</taxon>
    </lineage>
</organism>
<protein>
    <submittedName>
        <fullName evidence="1">Uncharacterized protein</fullName>
    </submittedName>
</protein>
<reference evidence="2" key="1">
    <citation type="journal article" date="2017" name="Nature">
        <title>The sunflower genome provides insights into oil metabolism, flowering and Asterid evolution.</title>
        <authorList>
            <person name="Badouin H."/>
            <person name="Gouzy J."/>
            <person name="Grassa C.J."/>
            <person name="Murat F."/>
            <person name="Staton S.E."/>
            <person name="Cottret L."/>
            <person name="Lelandais-Briere C."/>
            <person name="Owens G.L."/>
            <person name="Carrere S."/>
            <person name="Mayjonade B."/>
            <person name="Legrand L."/>
            <person name="Gill N."/>
            <person name="Kane N.C."/>
            <person name="Bowers J.E."/>
            <person name="Hubner S."/>
            <person name="Bellec A."/>
            <person name="Berard A."/>
            <person name="Berges H."/>
            <person name="Blanchet N."/>
            <person name="Boniface M.C."/>
            <person name="Brunel D."/>
            <person name="Catrice O."/>
            <person name="Chaidir N."/>
            <person name="Claudel C."/>
            <person name="Donnadieu C."/>
            <person name="Faraut T."/>
            <person name="Fievet G."/>
            <person name="Helmstetter N."/>
            <person name="King M."/>
            <person name="Knapp S.J."/>
            <person name="Lai Z."/>
            <person name="Le Paslier M.C."/>
            <person name="Lippi Y."/>
            <person name="Lorenzon L."/>
            <person name="Mandel J.R."/>
            <person name="Marage G."/>
            <person name="Marchand G."/>
            <person name="Marquand E."/>
            <person name="Bret-Mestries E."/>
            <person name="Morien E."/>
            <person name="Nambeesan S."/>
            <person name="Nguyen T."/>
            <person name="Pegot-Espagnet P."/>
            <person name="Pouilly N."/>
            <person name="Raftis F."/>
            <person name="Sallet E."/>
            <person name="Schiex T."/>
            <person name="Thomas J."/>
            <person name="Vandecasteele C."/>
            <person name="Vares D."/>
            <person name="Vear F."/>
            <person name="Vautrin S."/>
            <person name="Crespi M."/>
            <person name="Mangin B."/>
            <person name="Burke J.M."/>
            <person name="Salse J."/>
            <person name="Munos S."/>
            <person name="Vincourt P."/>
            <person name="Rieseberg L.H."/>
            <person name="Langlade N.B."/>
        </authorList>
    </citation>
    <scope>NUCLEOTIDE SEQUENCE [LARGE SCALE GENOMIC DNA]</scope>
    <source>
        <strain evidence="2">cv. SF193</strain>
    </source>
</reference>
<accession>A0A251VI63</accession>